<sequence>MSDLSTITPSEVATQPQTIAQAALALFAPLETEVKTLAERYRDVAFDMSTPKGYKAAKDARLELRESGRFALQRLRDKTKDQLNDCKKVVDGEATRLIELVEPVETVVDDQIKAHEKKLADEKAERDRIEAERKQKHLDAIATIEGYVAKAEGLPIDRIEAGLAYVRDIDVSAEVFADFAVRAAAQKDATIRVLEKLISEARERAAAEALRLENERLQAQLDELKRQQPAAAPAAEETAAPVAQDEEHRQEAEQARPRPTLTSYSVRRAVHAPVAAPAPIQQALPVAPAANEAADHGTPALRIGVIAERLGFALTAEQLRGLGIGPASRERGATLYHEHQFPQICDALARRAAEAKAAHAQPLAA</sequence>
<gene>
    <name evidence="3" type="ordered locus">Varpa_1978</name>
</gene>
<reference evidence="3 4" key="2">
    <citation type="journal article" date="2013" name="Genome Announc.">
        <title>Genome of the Root-Associated Plant Growth-Promoting Bacterium Variovorax paradoxus Strain EPS.</title>
        <authorList>
            <person name="Han J.I."/>
            <person name="Spain J.C."/>
            <person name="Leadbetter J.R."/>
            <person name="Ovchinnikova G."/>
            <person name="Goodwin L.A."/>
            <person name="Han C.S."/>
            <person name="Woyke T."/>
            <person name="Davenport K.W."/>
            <person name="Orwin P.M."/>
        </authorList>
    </citation>
    <scope>NUCLEOTIDE SEQUENCE [LARGE SCALE GENOMIC DNA]</scope>
    <source>
        <strain evidence="3 4">EPS</strain>
    </source>
</reference>
<feature type="coiled-coil region" evidence="1">
    <location>
        <begin position="112"/>
        <end position="139"/>
    </location>
</feature>
<dbReference type="Proteomes" id="UP000008917">
    <property type="component" value="Chromosome"/>
</dbReference>
<dbReference type="OrthoDB" id="9135654at2"/>
<dbReference type="KEGG" id="vpe:Varpa_1978"/>
<name>E6V8W5_VARPE</name>
<reference evidence="4" key="1">
    <citation type="submission" date="2010-12" db="EMBL/GenBank/DDBJ databases">
        <title>Complete sequence of Variovorax paradoxus EPS.</title>
        <authorList>
            <consortium name="US DOE Joint Genome Institute"/>
            <person name="Lucas S."/>
            <person name="Copeland A."/>
            <person name="Lapidus A."/>
            <person name="Cheng J.-F."/>
            <person name="Goodwin L."/>
            <person name="Pitluck S."/>
            <person name="Teshima H."/>
            <person name="Detter J.C."/>
            <person name="Han C."/>
            <person name="Tapia R."/>
            <person name="Land M."/>
            <person name="Hauser L."/>
            <person name="Kyrpides N."/>
            <person name="Ivanova N."/>
            <person name="Ovchinnikova G."/>
            <person name="Orwin P."/>
            <person name="Han J.-I.G."/>
            <person name="Woyke T."/>
        </authorList>
    </citation>
    <scope>NUCLEOTIDE SEQUENCE [LARGE SCALE GENOMIC DNA]</scope>
    <source>
        <strain evidence="4">EPS</strain>
    </source>
</reference>
<protein>
    <recommendedName>
        <fullName evidence="5">DUF1351 domain-containing protein</fullName>
    </recommendedName>
</protein>
<feature type="region of interest" description="Disordered" evidence="2">
    <location>
        <begin position="226"/>
        <end position="263"/>
    </location>
</feature>
<keyword evidence="1" id="KW-0175">Coiled coil</keyword>
<evidence type="ECO:0000313" key="4">
    <source>
        <dbReference type="Proteomes" id="UP000008917"/>
    </source>
</evidence>
<feature type="compositionally biased region" description="Low complexity" evidence="2">
    <location>
        <begin position="227"/>
        <end position="243"/>
    </location>
</feature>
<dbReference type="EMBL" id="CP002417">
    <property type="protein sequence ID" value="ADU36187.1"/>
    <property type="molecule type" value="Genomic_DNA"/>
</dbReference>
<organism evidence="3 4">
    <name type="scientific">Variovorax paradoxus (strain EPS)</name>
    <dbReference type="NCBI Taxonomy" id="595537"/>
    <lineage>
        <taxon>Bacteria</taxon>
        <taxon>Pseudomonadati</taxon>
        <taxon>Pseudomonadota</taxon>
        <taxon>Betaproteobacteria</taxon>
        <taxon>Burkholderiales</taxon>
        <taxon>Comamonadaceae</taxon>
        <taxon>Variovorax</taxon>
    </lineage>
</organism>
<dbReference type="RefSeq" id="WP_013540425.1">
    <property type="nucleotide sequence ID" value="NC_014931.1"/>
</dbReference>
<dbReference type="STRING" id="595537.Varpa_1978"/>
<evidence type="ECO:0000313" key="3">
    <source>
        <dbReference type="EMBL" id="ADU36187.1"/>
    </source>
</evidence>
<proteinExistence type="predicted"/>
<evidence type="ECO:0000256" key="1">
    <source>
        <dbReference type="SAM" id="Coils"/>
    </source>
</evidence>
<evidence type="ECO:0008006" key="5">
    <source>
        <dbReference type="Google" id="ProtNLM"/>
    </source>
</evidence>
<dbReference type="AlphaFoldDB" id="E6V8W5"/>
<dbReference type="eggNOG" id="ENOG5033WSG">
    <property type="taxonomic scope" value="Bacteria"/>
</dbReference>
<evidence type="ECO:0000256" key="2">
    <source>
        <dbReference type="SAM" id="MobiDB-lite"/>
    </source>
</evidence>
<feature type="compositionally biased region" description="Basic and acidic residues" evidence="2">
    <location>
        <begin position="245"/>
        <end position="256"/>
    </location>
</feature>
<accession>E6V8W5</accession>
<dbReference type="HOGENOM" id="CLU_758499_0_0_4"/>